<dbReference type="RefSeq" id="WP_073614492.1">
    <property type="nucleotide sequence ID" value="NZ_FRFE01000015.1"/>
</dbReference>
<dbReference type="InterPro" id="IPR013785">
    <property type="entry name" value="Aldolase_TIM"/>
</dbReference>
<dbReference type="Pfam" id="PF00724">
    <property type="entry name" value="Oxidored_FMN"/>
    <property type="match status" value="1"/>
</dbReference>
<evidence type="ECO:0000256" key="2">
    <source>
        <dbReference type="ARBA" id="ARBA00022630"/>
    </source>
</evidence>
<proteinExistence type="predicted"/>
<dbReference type="STRING" id="1121416.SAMN02745220_03067"/>
<dbReference type="EMBL" id="FRFE01000015">
    <property type="protein sequence ID" value="SHO49748.1"/>
    <property type="molecule type" value="Genomic_DNA"/>
</dbReference>
<accession>A0A1M7YB46</accession>
<dbReference type="InterPro" id="IPR044152">
    <property type="entry name" value="YqjM-like"/>
</dbReference>
<protein>
    <submittedName>
        <fullName evidence="7">NADPH2 dehydrogenase</fullName>
    </submittedName>
</protein>
<evidence type="ECO:0000256" key="4">
    <source>
        <dbReference type="ARBA" id="ARBA00022857"/>
    </source>
</evidence>
<keyword evidence="5" id="KW-0560">Oxidoreductase</keyword>
<evidence type="ECO:0000313" key="8">
    <source>
        <dbReference type="Proteomes" id="UP000184603"/>
    </source>
</evidence>
<gene>
    <name evidence="7" type="ORF">SAMN02745220_03067</name>
</gene>
<keyword evidence="4" id="KW-0521">NADP</keyword>
<dbReference type="OrthoDB" id="9784632at2"/>
<dbReference type="GO" id="GO:0050661">
    <property type="term" value="F:NADP binding"/>
    <property type="evidence" value="ECO:0007669"/>
    <property type="project" value="InterPro"/>
</dbReference>
<dbReference type="SUPFAM" id="SSF51395">
    <property type="entry name" value="FMN-linked oxidoreductases"/>
    <property type="match status" value="1"/>
</dbReference>
<keyword evidence="2" id="KW-0285">Flavoprotein</keyword>
<feature type="domain" description="NADH:flavin oxidoreductase/NADH oxidase N-terminal" evidence="6">
    <location>
        <begin position="6"/>
        <end position="325"/>
    </location>
</feature>
<sequence length="339" mass="37545">MKKTLLFSPYTLKSVTFKNRVAMAPMCQYSAATDGLPNDWHRIHYVSRAIGQVGMILTEATAVEPRGRISDRDLGLWNDDAIAPFAGLLEQIKSHGCRVGIQIAHAGRKSTVTHESIVAPSAIAFDDQYQVPRELSPEEISDIVHSFGDAVRRAVVAGADFIEIHGAHGYLINQFLSPLTNRRTDTYGKNRSRFLREVLEETANHIPPGMPVFLRISAEDYKDGGNHPEDLCRLLEPVKHLIDLVHVSSGGVAADALVKTAPGYQVPFAETIRNQLQLPVMAVGMLESPSLAEETLKKGQADFIALGRELLRNPYWPLHAARNLGDDIEWPTPYQRAKI</sequence>
<name>A0A1M7YB46_9BACT</name>
<dbReference type="Gene3D" id="3.20.20.70">
    <property type="entry name" value="Aldolase class I"/>
    <property type="match status" value="1"/>
</dbReference>
<organism evidence="7 8">
    <name type="scientific">Desulfopila aestuarii DSM 18488</name>
    <dbReference type="NCBI Taxonomy" id="1121416"/>
    <lineage>
        <taxon>Bacteria</taxon>
        <taxon>Pseudomonadati</taxon>
        <taxon>Thermodesulfobacteriota</taxon>
        <taxon>Desulfobulbia</taxon>
        <taxon>Desulfobulbales</taxon>
        <taxon>Desulfocapsaceae</taxon>
        <taxon>Desulfopila</taxon>
    </lineage>
</organism>
<keyword evidence="8" id="KW-1185">Reference proteome</keyword>
<dbReference type="PANTHER" id="PTHR43303:SF4">
    <property type="entry name" value="NADPH DEHYDROGENASE C23G7.10C-RELATED"/>
    <property type="match status" value="1"/>
</dbReference>
<dbReference type="AlphaFoldDB" id="A0A1M7YB46"/>
<evidence type="ECO:0000313" key="7">
    <source>
        <dbReference type="EMBL" id="SHO49748.1"/>
    </source>
</evidence>
<dbReference type="PANTHER" id="PTHR43303">
    <property type="entry name" value="NADPH DEHYDROGENASE C23G7.10C-RELATED"/>
    <property type="match status" value="1"/>
</dbReference>
<dbReference type="InterPro" id="IPR001155">
    <property type="entry name" value="OxRdtase_FMN_N"/>
</dbReference>
<dbReference type="CDD" id="cd02932">
    <property type="entry name" value="OYE_YqiM_FMN"/>
    <property type="match status" value="1"/>
</dbReference>
<dbReference type="GO" id="GO:0003959">
    <property type="term" value="F:NADPH dehydrogenase activity"/>
    <property type="evidence" value="ECO:0007669"/>
    <property type="project" value="InterPro"/>
</dbReference>
<evidence type="ECO:0000259" key="6">
    <source>
        <dbReference type="Pfam" id="PF00724"/>
    </source>
</evidence>
<evidence type="ECO:0000256" key="3">
    <source>
        <dbReference type="ARBA" id="ARBA00022643"/>
    </source>
</evidence>
<dbReference type="GO" id="GO:0010181">
    <property type="term" value="F:FMN binding"/>
    <property type="evidence" value="ECO:0007669"/>
    <property type="project" value="InterPro"/>
</dbReference>
<comment type="cofactor">
    <cofactor evidence="1">
        <name>FMN</name>
        <dbReference type="ChEBI" id="CHEBI:58210"/>
    </cofactor>
</comment>
<evidence type="ECO:0000256" key="5">
    <source>
        <dbReference type="ARBA" id="ARBA00023002"/>
    </source>
</evidence>
<keyword evidence="3" id="KW-0288">FMN</keyword>
<evidence type="ECO:0000256" key="1">
    <source>
        <dbReference type="ARBA" id="ARBA00001917"/>
    </source>
</evidence>
<reference evidence="7 8" key="1">
    <citation type="submission" date="2016-12" db="EMBL/GenBank/DDBJ databases">
        <authorList>
            <person name="Song W.-J."/>
            <person name="Kurnit D.M."/>
        </authorList>
    </citation>
    <scope>NUCLEOTIDE SEQUENCE [LARGE SCALE GENOMIC DNA]</scope>
    <source>
        <strain evidence="7 8">DSM 18488</strain>
    </source>
</reference>
<dbReference type="Proteomes" id="UP000184603">
    <property type="component" value="Unassembled WGS sequence"/>
</dbReference>